<proteinExistence type="predicted"/>
<protein>
    <recommendedName>
        <fullName evidence="4">N-acetyltransferase domain-containing protein</fullName>
    </recommendedName>
</protein>
<sequence length="742" mass="83556">MTAPKLPCSNCRSNKAKPKCGRCKARGLECVPVERKAVFRHGARGIPRVGDWEVRNQTWVNSEPRTWQKLETATSGLRNESPGRHADSVAQYIPPRSIRQEDKSPQNGYMFNPLDALVSAATGFQGSLEASDERQNYTSPRATGGESIEPLNNIEESCLLRYFIEELLPWFDHCDDRSHFGLVVPLRAQSCLTVRNAIFAVSSRHLSCKLLSDLTASSAVEYMIKCIPGLLTFHDIQDPEKQDNLMAAAIILRQYEEMEEEMEEGEADSLAHGNGSECRVNSLAITQTIIYSMISSPLHRSSLATAAYWIAIRQEAYYALTRKRAPCITFTREDWNNAKMANMMIMHAGEVTKWCWGEQSVHEYDRLKHQQQSLIPDYSTHFIPILQVPADNSKGEIFPTVWYATNSQVTGVQHLELTRMIMTAENPTLRNPTTPRSTHRKAESQVRSIVLNLCGITVNNSTHRIPALVNAVIAIMLYGEYFTDLREREALVEIIELTKDMHAWPLKRPFERLRGQWGVLYEVDTKYKALRLYSLTTDPDAFSSTLSRETSFTDEIWTRRLLNPLSTSLIALSSEPSDLHDEISARSNLPALSGREWVGQVTLLGPVVLPNGTREEITEVVTPERPWEVFHGLDFVKAAKAVPAIQRGSRVVYLLAGMYVRPEARGVGYGKILVERALASVQGACSVSGWDAAVVVMVSRGNEGAKRLYERVGFVVREETANFSGKEEYVLELKYERLEEVN</sequence>
<dbReference type="PANTHER" id="PTHR37534:SF2">
    <property type="entry name" value="N-ACETYLTRANSFERASE DOMAIN-CONTAINING PROTEIN"/>
    <property type="match status" value="1"/>
</dbReference>
<evidence type="ECO:0000313" key="5">
    <source>
        <dbReference type="EMBL" id="KAL2817597.1"/>
    </source>
</evidence>
<evidence type="ECO:0000256" key="2">
    <source>
        <dbReference type="ARBA" id="ARBA00023163"/>
    </source>
</evidence>
<dbReference type="EMBL" id="JBFXLT010000017">
    <property type="protein sequence ID" value="KAL2817597.1"/>
    <property type="molecule type" value="Genomic_DNA"/>
</dbReference>
<keyword evidence="2" id="KW-0804">Transcription</keyword>
<evidence type="ECO:0000313" key="6">
    <source>
        <dbReference type="Proteomes" id="UP001610334"/>
    </source>
</evidence>
<dbReference type="PROSITE" id="PS51186">
    <property type="entry name" value="GNAT"/>
    <property type="match status" value="1"/>
</dbReference>
<organism evidence="5 6">
    <name type="scientific">Aspergillus granulosus</name>
    <dbReference type="NCBI Taxonomy" id="176169"/>
    <lineage>
        <taxon>Eukaryota</taxon>
        <taxon>Fungi</taxon>
        <taxon>Dikarya</taxon>
        <taxon>Ascomycota</taxon>
        <taxon>Pezizomycotina</taxon>
        <taxon>Eurotiomycetes</taxon>
        <taxon>Eurotiomycetidae</taxon>
        <taxon>Eurotiales</taxon>
        <taxon>Aspergillaceae</taxon>
        <taxon>Aspergillus</taxon>
        <taxon>Aspergillus subgen. Nidulantes</taxon>
    </lineage>
</organism>
<keyword evidence="3" id="KW-0539">Nucleus</keyword>
<dbReference type="CDD" id="cd00067">
    <property type="entry name" value="GAL4"/>
    <property type="match status" value="1"/>
</dbReference>
<comment type="caution">
    <text evidence="5">The sequence shown here is derived from an EMBL/GenBank/DDBJ whole genome shotgun (WGS) entry which is preliminary data.</text>
</comment>
<accession>A0ABR4HQ35</accession>
<dbReference type="InterPro" id="IPR000182">
    <property type="entry name" value="GNAT_dom"/>
</dbReference>
<gene>
    <name evidence="5" type="ORF">BJX63DRAFT_419546</name>
</gene>
<name>A0ABR4HQ35_9EURO</name>
<dbReference type="InterPro" id="IPR016181">
    <property type="entry name" value="Acyl_CoA_acyltransferase"/>
</dbReference>
<keyword evidence="1" id="KW-0805">Transcription regulation</keyword>
<evidence type="ECO:0000256" key="1">
    <source>
        <dbReference type="ARBA" id="ARBA00023015"/>
    </source>
</evidence>
<evidence type="ECO:0000259" key="4">
    <source>
        <dbReference type="PROSITE" id="PS51186"/>
    </source>
</evidence>
<keyword evidence="6" id="KW-1185">Reference proteome</keyword>
<dbReference type="Proteomes" id="UP001610334">
    <property type="component" value="Unassembled WGS sequence"/>
</dbReference>
<dbReference type="Gene3D" id="3.40.630.30">
    <property type="match status" value="1"/>
</dbReference>
<reference evidence="5 6" key="1">
    <citation type="submission" date="2024-07" db="EMBL/GenBank/DDBJ databases">
        <title>Section-level genome sequencing and comparative genomics of Aspergillus sections Usti and Cavernicolus.</title>
        <authorList>
            <consortium name="Lawrence Berkeley National Laboratory"/>
            <person name="Nybo J.L."/>
            <person name="Vesth T.C."/>
            <person name="Theobald S."/>
            <person name="Frisvad J.C."/>
            <person name="Larsen T.O."/>
            <person name="Kjaerboelling I."/>
            <person name="Rothschild-Mancinelli K."/>
            <person name="Lyhne E.K."/>
            <person name="Kogle M.E."/>
            <person name="Barry K."/>
            <person name="Clum A."/>
            <person name="Na H."/>
            <person name="Ledsgaard L."/>
            <person name="Lin J."/>
            <person name="Lipzen A."/>
            <person name="Kuo A."/>
            <person name="Riley R."/>
            <person name="Mondo S."/>
            <person name="Labutti K."/>
            <person name="Haridas S."/>
            <person name="Pangalinan J."/>
            <person name="Salamov A.A."/>
            <person name="Simmons B.A."/>
            <person name="Magnuson J.K."/>
            <person name="Chen J."/>
            <person name="Drula E."/>
            <person name="Henrissat B."/>
            <person name="Wiebenga A."/>
            <person name="Lubbers R.J."/>
            <person name="Gomes A.C."/>
            <person name="Makela M.R."/>
            <person name="Stajich J."/>
            <person name="Grigoriev I.V."/>
            <person name="Mortensen U.H."/>
            <person name="De Vries R.P."/>
            <person name="Baker S.E."/>
            <person name="Andersen M.R."/>
        </authorList>
    </citation>
    <scope>NUCLEOTIDE SEQUENCE [LARGE SCALE GENOMIC DNA]</scope>
    <source>
        <strain evidence="5 6">CBS 588.65</strain>
    </source>
</reference>
<evidence type="ECO:0000256" key="3">
    <source>
        <dbReference type="ARBA" id="ARBA00023242"/>
    </source>
</evidence>
<dbReference type="Pfam" id="PF13508">
    <property type="entry name" value="Acetyltransf_7"/>
    <property type="match status" value="1"/>
</dbReference>
<dbReference type="PANTHER" id="PTHR37534">
    <property type="entry name" value="TRANSCRIPTIONAL ACTIVATOR PROTEIN UGA3"/>
    <property type="match status" value="1"/>
</dbReference>
<feature type="domain" description="N-acetyltransferase" evidence="4">
    <location>
        <begin position="587"/>
        <end position="736"/>
    </location>
</feature>
<dbReference type="InterPro" id="IPR001138">
    <property type="entry name" value="Zn2Cys6_DnaBD"/>
</dbReference>
<dbReference type="SUPFAM" id="SSF55729">
    <property type="entry name" value="Acyl-CoA N-acyltransferases (Nat)"/>
    <property type="match status" value="1"/>
</dbReference>